<dbReference type="GO" id="GO:0046872">
    <property type="term" value="F:metal ion binding"/>
    <property type="evidence" value="ECO:0007669"/>
    <property type="project" value="UniProtKB-UniRule"/>
</dbReference>
<evidence type="ECO:0000256" key="4">
    <source>
        <dbReference type="ARBA" id="ARBA00022723"/>
    </source>
</evidence>
<dbReference type="EMBL" id="FNVB01000002">
    <property type="protein sequence ID" value="SEF89575.1"/>
    <property type="molecule type" value="Genomic_DNA"/>
</dbReference>
<keyword evidence="8 9" id="KW-0051">Antiviral defense</keyword>
<dbReference type="GO" id="GO:0051607">
    <property type="term" value="P:defense response to virus"/>
    <property type="evidence" value="ECO:0007669"/>
    <property type="project" value="UniProtKB-UniRule"/>
</dbReference>
<evidence type="ECO:0000256" key="6">
    <source>
        <dbReference type="ARBA" id="ARBA00022801"/>
    </source>
</evidence>
<dbReference type="InterPro" id="IPR021127">
    <property type="entry name" value="CRISPR_associated_Cas2"/>
</dbReference>
<dbReference type="CDD" id="cd09725">
    <property type="entry name" value="Cas2_I_II_III"/>
    <property type="match status" value="1"/>
</dbReference>
<dbReference type="EMBL" id="FOME01000001">
    <property type="protein sequence ID" value="SFC58162.1"/>
    <property type="molecule type" value="Genomic_DNA"/>
</dbReference>
<dbReference type="Proteomes" id="UP000236729">
    <property type="component" value="Unassembled WGS sequence"/>
</dbReference>
<evidence type="ECO:0000256" key="8">
    <source>
        <dbReference type="ARBA" id="ARBA00023118"/>
    </source>
</evidence>
<accession>A0A1H5VQG7</accession>
<comment type="similarity">
    <text evidence="2 9">Belongs to the CRISPR-associated endoribonuclease Cas2 protein family.</text>
</comment>
<keyword evidence="6 9" id="KW-0378">Hydrolase</keyword>
<evidence type="ECO:0000313" key="11">
    <source>
        <dbReference type="EMBL" id="SFC58162.1"/>
    </source>
</evidence>
<evidence type="ECO:0000313" key="13">
    <source>
        <dbReference type="Proteomes" id="UP000236729"/>
    </source>
</evidence>
<gene>
    <name evidence="9" type="primary">cas2</name>
    <name evidence="10" type="ORF">SAMN02982929_00956</name>
    <name evidence="11" type="ORF">SAMN05216506_1011114</name>
</gene>
<evidence type="ECO:0000256" key="1">
    <source>
        <dbReference type="ARBA" id="ARBA00001946"/>
    </source>
</evidence>
<reference evidence="12 13" key="1">
    <citation type="submission" date="2016-10" db="EMBL/GenBank/DDBJ databases">
        <authorList>
            <person name="Varghese N."/>
            <person name="Submissions S."/>
        </authorList>
    </citation>
    <scope>NUCLEOTIDE SEQUENCE [LARGE SCALE GENOMIC DNA]</scope>
    <source>
        <strain evidence="13">ATCC 20501</strain>
        <strain evidence="11 12">CGMCC 4.3529</strain>
    </source>
</reference>
<dbReference type="PANTHER" id="PTHR34405">
    <property type="entry name" value="CRISPR-ASSOCIATED ENDORIBONUCLEASE CAS2"/>
    <property type="match status" value="1"/>
</dbReference>
<evidence type="ECO:0000256" key="2">
    <source>
        <dbReference type="ARBA" id="ARBA00009959"/>
    </source>
</evidence>
<proteinExistence type="inferred from homology"/>
<organism evidence="10 13">
    <name type="scientific">Saccharopolyspora kobensis</name>
    <dbReference type="NCBI Taxonomy" id="146035"/>
    <lineage>
        <taxon>Bacteria</taxon>
        <taxon>Bacillati</taxon>
        <taxon>Actinomycetota</taxon>
        <taxon>Actinomycetes</taxon>
        <taxon>Pseudonocardiales</taxon>
        <taxon>Pseudonocardiaceae</taxon>
        <taxon>Saccharopolyspora</taxon>
    </lineage>
</organism>
<dbReference type="AlphaFoldDB" id="A0A1H5VQG7"/>
<dbReference type="NCBIfam" id="TIGR01573">
    <property type="entry name" value="cas2"/>
    <property type="match status" value="1"/>
</dbReference>
<dbReference type="Pfam" id="PF09827">
    <property type="entry name" value="CRISPR_Cas2"/>
    <property type="match status" value="1"/>
</dbReference>
<evidence type="ECO:0000256" key="3">
    <source>
        <dbReference type="ARBA" id="ARBA00022722"/>
    </source>
</evidence>
<evidence type="ECO:0000256" key="7">
    <source>
        <dbReference type="ARBA" id="ARBA00022842"/>
    </source>
</evidence>
<comment type="subunit">
    <text evidence="9">Homodimer, forms a heterotetramer with a Cas1 homodimer.</text>
</comment>
<keyword evidence="4 9" id="KW-0479">Metal-binding</keyword>
<keyword evidence="5 9" id="KW-0255">Endonuclease</keyword>
<dbReference type="HAMAP" id="MF_01471">
    <property type="entry name" value="Cas2"/>
    <property type="match status" value="1"/>
</dbReference>
<reference evidence="10" key="2">
    <citation type="submission" date="2016-10" db="EMBL/GenBank/DDBJ databases">
        <authorList>
            <person name="de Groot N.N."/>
        </authorList>
    </citation>
    <scope>NUCLEOTIDE SEQUENCE [LARGE SCALE GENOMIC DNA]</scope>
    <source>
        <strain evidence="10">ATCC 20501</strain>
    </source>
</reference>
<dbReference type="GO" id="GO:0043571">
    <property type="term" value="P:maintenance of CRISPR repeat elements"/>
    <property type="evidence" value="ECO:0007669"/>
    <property type="project" value="UniProtKB-UniRule"/>
</dbReference>
<keyword evidence="7 9" id="KW-0460">Magnesium</keyword>
<feature type="binding site" evidence="9">
    <location>
        <position position="11"/>
    </location>
    <ligand>
        <name>Mg(2+)</name>
        <dbReference type="ChEBI" id="CHEBI:18420"/>
        <note>catalytic</note>
    </ligand>
</feature>
<evidence type="ECO:0000313" key="10">
    <source>
        <dbReference type="EMBL" id="SEF89575.1"/>
    </source>
</evidence>
<dbReference type="Proteomes" id="UP000199690">
    <property type="component" value="Unassembled WGS sequence"/>
</dbReference>
<evidence type="ECO:0000313" key="12">
    <source>
        <dbReference type="Proteomes" id="UP000199690"/>
    </source>
</evidence>
<accession>A0A1I1KD16</accession>
<dbReference type="GO" id="GO:0004521">
    <property type="term" value="F:RNA endonuclease activity"/>
    <property type="evidence" value="ECO:0007669"/>
    <property type="project" value="InterPro"/>
</dbReference>
<evidence type="ECO:0000256" key="5">
    <source>
        <dbReference type="ARBA" id="ARBA00022759"/>
    </source>
</evidence>
<evidence type="ECO:0000256" key="9">
    <source>
        <dbReference type="HAMAP-Rule" id="MF_01471"/>
    </source>
</evidence>
<name>A0A1H5VQG7_9PSEU</name>
<comment type="cofactor">
    <cofactor evidence="1 9">
        <name>Mg(2+)</name>
        <dbReference type="ChEBI" id="CHEBI:18420"/>
    </cofactor>
</comment>
<protein>
    <recommendedName>
        <fullName evidence="9">CRISPR-associated endoribonuclease Cas2</fullName>
        <ecNumber evidence="9">3.1.-.-</ecNumber>
    </recommendedName>
</protein>
<dbReference type="Gene3D" id="3.30.70.240">
    <property type="match status" value="1"/>
</dbReference>
<dbReference type="PANTHER" id="PTHR34405:SF3">
    <property type="entry name" value="CRISPR-ASSOCIATED ENDORIBONUCLEASE CAS2 3"/>
    <property type="match status" value="1"/>
</dbReference>
<dbReference type="InterPro" id="IPR019199">
    <property type="entry name" value="Virulence_VapD/CRISPR_Cas2"/>
</dbReference>
<comment type="function">
    <text evidence="9">CRISPR (clustered regularly interspaced short palindromic repeat), is an adaptive immune system that provides protection against mobile genetic elements (viruses, transposable elements and conjugative plasmids). CRISPR clusters contain sequences complementary to antecedent mobile elements and target invading nucleic acids. CRISPR clusters are transcribed and processed into CRISPR RNA (crRNA). Functions as a ssRNA-specific endoribonuclease. Involved in the integration of spacer DNA into the CRISPR cassette.</text>
</comment>
<dbReference type="SMR" id="A0A1H5VQG7"/>
<dbReference type="EC" id="3.1.-.-" evidence="9"/>
<sequence length="95" mass="11167">MLRRRYLVAYDIRSPHRLRLVAKRMEDFGDRAQYSVFLCDLTRADVADMTYTLDQIIDPTEDRILIVDLGQPDDTSRFEFLGRRRPLPATGHRVV</sequence>
<keyword evidence="3 9" id="KW-0540">Nuclease</keyword>
<dbReference type="RefSeq" id="WP_093348434.1">
    <property type="nucleotide sequence ID" value="NZ_FNVB01000002.1"/>
</dbReference>
<dbReference type="GO" id="GO:0016787">
    <property type="term" value="F:hydrolase activity"/>
    <property type="evidence" value="ECO:0007669"/>
    <property type="project" value="UniProtKB-KW"/>
</dbReference>
<dbReference type="SUPFAM" id="SSF143430">
    <property type="entry name" value="TTP0101/SSO1404-like"/>
    <property type="match status" value="1"/>
</dbReference>
<keyword evidence="12" id="KW-1185">Reference proteome</keyword>